<evidence type="ECO:0000256" key="4">
    <source>
        <dbReference type="ARBA" id="ARBA00022617"/>
    </source>
</evidence>
<dbReference type="OrthoDB" id="2789670at2759"/>
<dbReference type="Pfam" id="PF00067">
    <property type="entry name" value="p450"/>
    <property type="match status" value="1"/>
</dbReference>
<keyword evidence="4 9" id="KW-0349">Heme</keyword>
<dbReference type="InterPro" id="IPR001128">
    <property type="entry name" value="Cyt_P450"/>
</dbReference>
<dbReference type="Gene3D" id="1.10.630.10">
    <property type="entry name" value="Cytochrome P450"/>
    <property type="match status" value="1"/>
</dbReference>
<keyword evidence="6 10" id="KW-0560">Oxidoreductase</keyword>
<evidence type="ECO:0000313" key="11">
    <source>
        <dbReference type="EMBL" id="KAF5309455.1"/>
    </source>
</evidence>
<dbReference type="EMBL" id="JAACJJ010000059">
    <property type="protein sequence ID" value="KAF5309455.1"/>
    <property type="molecule type" value="Genomic_DNA"/>
</dbReference>
<dbReference type="Proteomes" id="UP000567179">
    <property type="component" value="Unassembled WGS sequence"/>
</dbReference>
<organism evidence="11 12">
    <name type="scientific">Psilocybe cf. subviscida</name>
    <dbReference type="NCBI Taxonomy" id="2480587"/>
    <lineage>
        <taxon>Eukaryota</taxon>
        <taxon>Fungi</taxon>
        <taxon>Dikarya</taxon>
        <taxon>Basidiomycota</taxon>
        <taxon>Agaricomycotina</taxon>
        <taxon>Agaricomycetes</taxon>
        <taxon>Agaricomycetidae</taxon>
        <taxon>Agaricales</taxon>
        <taxon>Agaricineae</taxon>
        <taxon>Strophariaceae</taxon>
        <taxon>Psilocybe</taxon>
    </lineage>
</organism>
<dbReference type="CDD" id="cd11065">
    <property type="entry name" value="CYP64-like"/>
    <property type="match status" value="1"/>
</dbReference>
<sequence>MDYGHIFALLPYGQWWKRHRRTFDEHFRANAVWKYQSVQAHDTGALLNKLLASPERFISHIREAITSSIMNIVYGIKIRGADDPYVVNIEESARELILAGTPGSFLVDLIPALKYVPSWFPGAGFKKKAEHLVKVNRKVVELPFNRVAQQMKAGTAGPSVASALISALPEGNSQLLAEESIISQNVSAVAYIGGVDTTVSAVQWFFLAMAMYPEAQRKAQAELDAVIGPHRLPKFSDRSSLPYVNALVKETMRWQLVTPLAIAHMATNDDVYAGYFIPRGSIVFGNAWTILHDERVFIDPGDYCPERYLKDGQLDLNLRQPEVGAFGFGRRICPGRFFGDNMLFSIVSSTLHVFNITPSLDAQGAPIPLSKGGTSGLTSNPEPFTVDIKPRSPSAEVLVMDAVLGDD</sequence>
<evidence type="ECO:0000256" key="1">
    <source>
        <dbReference type="ARBA" id="ARBA00001971"/>
    </source>
</evidence>
<keyword evidence="12" id="KW-1185">Reference proteome</keyword>
<feature type="binding site" description="axial binding residue" evidence="9">
    <location>
        <position position="333"/>
    </location>
    <ligand>
        <name>heme</name>
        <dbReference type="ChEBI" id="CHEBI:30413"/>
    </ligand>
    <ligandPart>
        <name>Fe</name>
        <dbReference type="ChEBI" id="CHEBI:18248"/>
    </ligandPart>
</feature>
<evidence type="ECO:0000256" key="6">
    <source>
        <dbReference type="ARBA" id="ARBA00023002"/>
    </source>
</evidence>
<comment type="pathway">
    <text evidence="2">Secondary metabolite biosynthesis.</text>
</comment>
<dbReference type="SUPFAM" id="SSF48264">
    <property type="entry name" value="Cytochrome P450"/>
    <property type="match status" value="1"/>
</dbReference>
<dbReference type="InterPro" id="IPR036396">
    <property type="entry name" value="Cyt_P450_sf"/>
</dbReference>
<dbReference type="InterPro" id="IPR002401">
    <property type="entry name" value="Cyt_P450_E_grp-I"/>
</dbReference>
<dbReference type="InterPro" id="IPR050364">
    <property type="entry name" value="Cytochrome_P450_fung"/>
</dbReference>
<evidence type="ECO:0000313" key="12">
    <source>
        <dbReference type="Proteomes" id="UP000567179"/>
    </source>
</evidence>
<dbReference type="GO" id="GO:0005506">
    <property type="term" value="F:iron ion binding"/>
    <property type="evidence" value="ECO:0007669"/>
    <property type="project" value="InterPro"/>
</dbReference>
<comment type="cofactor">
    <cofactor evidence="1 9">
        <name>heme</name>
        <dbReference type="ChEBI" id="CHEBI:30413"/>
    </cofactor>
</comment>
<dbReference type="PANTHER" id="PTHR46300:SF7">
    <property type="entry name" value="P450, PUTATIVE (EUROFUNG)-RELATED"/>
    <property type="match status" value="1"/>
</dbReference>
<dbReference type="InterPro" id="IPR017972">
    <property type="entry name" value="Cyt_P450_CS"/>
</dbReference>
<dbReference type="PANTHER" id="PTHR46300">
    <property type="entry name" value="P450, PUTATIVE (EUROFUNG)-RELATED-RELATED"/>
    <property type="match status" value="1"/>
</dbReference>
<gene>
    <name evidence="11" type="ORF">D9619_012399</name>
</gene>
<evidence type="ECO:0008006" key="13">
    <source>
        <dbReference type="Google" id="ProtNLM"/>
    </source>
</evidence>
<accession>A0A8H5AQW9</accession>
<keyword evidence="5 9" id="KW-0479">Metal-binding</keyword>
<dbReference type="AlphaFoldDB" id="A0A8H5AQW9"/>
<dbReference type="GO" id="GO:0020037">
    <property type="term" value="F:heme binding"/>
    <property type="evidence" value="ECO:0007669"/>
    <property type="project" value="InterPro"/>
</dbReference>
<evidence type="ECO:0000256" key="10">
    <source>
        <dbReference type="RuleBase" id="RU000461"/>
    </source>
</evidence>
<reference evidence="11 12" key="1">
    <citation type="journal article" date="2020" name="ISME J.">
        <title>Uncovering the hidden diversity of litter-decomposition mechanisms in mushroom-forming fungi.</title>
        <authorList>
            <person name="Floudas D."/>
            <person name="Bentzer J."/>
            <person name="Ahren D."/>
            <person name="Johansson T."/>
            <person name="Persson P."/>
            <person name="Tunlid A."/>
        </authorList>
    </citation>
    <scope>NUCLEOTIDE SEQUENCE [LARGE SCALE GENOMIC DNA]</scope>
    <source>
        <strain evidence="11 12">CBS 101986</strain>
    </source>
</reference>
<evidence type="ECO:0000256" key="7">
    <source>
        <dbReference type="ARBA" id="ARBA00023004"/>
    </source>
</evidence>
<keyword evidence="7 9" id="KW-0408">Iron</keyword>
<proteinExistence type="inferred from homology"/>
<comment type="caution">
    <text evidence="11">The sequence shown here is derived from an EMBL/GenBank/DDBJ whole genome shotgun (WGS) entry which is preliminary data.</text>
</comment>
<dbReference type="PRINTS" id="PR00463">
    <property type="entry name" value="EP450I"/>
</dbReference>
<protein>
    <recommendedName>
        <fullName evidence="13">Cytochrome P450</fullName>
    </recommendedName>
</protein>
<dbReference type="GO" id="GO:0004497">
    <property type="term" value="F:monooxygenase activity"/>
    <property type="evidence" value="ECO:0007669"/>
    <property type="project" value="UniProtKB-KW"/>
</dbReference>
<dbReference type="PRINTS" id="PR00385">
    <property type="entry name" value="P450"/>
</dbReference>
<dbReference type="GO" id="GO:0016705">
    <property type="term" value="F:oxidoreductase activity, acting on paired donors, with incorporation or reduction of molecular oxygen"/>
    <property type="evidence" value="ECO:0007669"/>
    <property type="project" value="InterPro"/>
</dbReference>
<evidence type="ECO:0000256" key="9">
    <source>
        <dbReference type="PIRSR" id="PIRSR602401-1"/>
    </source>
</evidence>
<evidence type="ECO:0000256" key="2">
    <source>
        <dbReference type="ARBA" id="ARBA00005179"/>
    </source>
</evidence>
<evidence type="ECO:0000256" key="3">
    <source>
        <dbReference type="ARBA" id="ARBA00010617"/>
    </source>
</evidence>
<dbReference type="PROSITE" id="PS00086">
    <property type="entry name" value="CYTOCHROME_P450"/>
    <property type="match status" value="1"/>
</dbReference>
<evidence type="ECO:0000256" key="5">
    <source>
        <dbReference type="ARBA" id="ARBA00022723"/>
    </source>
</evidence>
<evidence type="ECO:0000256" key="8">
    <source>
        <dbReference type="ARBA" id="ARBA00023033"/>
    </source>
</evidence>
<keyword evidence="8 10" id="KW-0503">Monooxygenase</keyword>
<comment type="similarity">
    <text evidence="3 10">Belongs to the cytochrome P450 family.</text>
</comment>
<name>A0A8H5AQW9_9AGAR</name>